<dbReference type="GO" id="GO:0016829">
    <property type="term" value="F:lyase activity"/>
    <property type="evidence" value="ECO:0007669"/>
    <property type="project" value="UniProtKB-KW"/>
</dbReference>
<dbReference type="EMBL" id="MJAT01000001">
    <property type="protein sequence ID" value="OEH86743.1"/>
    <property type="molecule type" value="Genomic_DNA"/>
</dbReference>
<protein>
    <submittedName>
        <fullName evidence="7">Uncharacterized protein</fullName>
    </submittedName>
</protein>
<reference evidence="7 8" key="1">
    <citation type="submission" date="2016-09" db="EMBL/GenBank/DDBJ databases">
        <title>Desulfuribacillus arsenicus sp. nov., an obligately anaerobic, dissimilatory arsenic- and antimonate-reducing bacterium isolated from anoxic sediments.</title>
        <authorList>
            <person name="Abin C.A."/>
            <person name="Hollibaugh J.T."/>
        </authorList>
    </citation>
    <scope>NUCLEOTIDE SEQUENCE [LARGE SCALE GENOMIC DNA]</scope>
    <source>
        <strain evidence="7 8">MLFW-2</strain>
    </source>
</reference>
<evidence type="ECO:0000259" key="5">
    <source>
        <dbReference type="Pfam" id="PF07940"/>
    </source>
</evidence>
<keyword evidence="8" id="KW-1185">Reference proteome</keyword>
<comment type="caution">
    <text evidence="7">The sequence shown here is derived from an EMBL/GenBank/DDBJ whole genome shotgun (WGS) entry which is preliminary data.</text>
</comment>
<dbReference type="OrthoDB" id="7335480at2"/>
<feature type="domain" description="Heparin-sulfate lyase N-terminal" evidence="6">
    <location>
        <begin position="153"/>
        <end position="394"/>
    </location>
</feature>
<dbReference type="AlphaFoldDB" id="A0A1E5L9V1"/>
<dbReference type="Pfam" id="PF07940">
    <property type="entry name" value="Hepar_II_III_C"/>
    <property type="match status" value="1"/>
</dbReference>
<evidence type="ECO:0000259" key="6">
    <source>
        <dbReference type="Pfam" id="PF16889"/>
    </source>
</evidence>
<dbReference type="PANTHER" id="PTHR39210:SF1">
    <property type="entry name" value="HEPARIN-SULFATE LYASE"/>
    <property type="match status" value="1"/>
</dbReference>
<evidence type="ECO:0000256" key="1">
    <source>
        <dbReference type="ARBA" id="ARBA00004418"/>
    </source>
</evidence>
<dbReference type="Proteomes" id="UP000095255">
    <property type="component" value="Unassembled WGS sequence"/>
</dbReference>
<evidence type="ECO:0000256" key="4">
    <source>
        <dbReference type="ARBA" id="ARBA00023239"/>
    </source>
</evidence>
<evidence type="ECO:0000256" key="3">
    <source>
        <dbReference type="ARBA" id="ARBA00022764"/>
    </source>
</evidence>
<evidence type="ECO:0000313" key="7">
    <source>
        <dbReference type="EMBL" id="OEH86743.1"/>
    </source>
</evidence>
<comment type="subcellular location">
    <subcellularLocation>
        <location evidence="1">Periplasm</location>
    </subcellularLocation>
</comment>
<dbReference type="PANTHER" id="PTHR39210">
    <property type="entry name" value="HEPARIN-SULFATE LYASE"/>
    <property type="match status" value="1"/>
</dbReference>
<proteinExistence type="predicted"/>
<dbReference type="InterPro" id="IPR008929">
    <property type="entry name" value="Chondroitin_lyas"/>
</dbReference>
<keyword evidence="3" id="KW-0574">Periplasm</keyword>
<feature type="domain" description="Heparinase II/III-like C-terminal" evidence="5">
    <location>
        <begin position="403"/>
        <end position="617"/>
    </location>
</feature>
<dbReference type="STRING" id="1390249.BHU72_00255"/>
<sequence length="664" mass="78273">MQIREKAILFGASTLGVLVFNELQKDLDILFFCDNERKKSGSRLCNIPVVSPDVLLDENLMYDYIIISSSYIHEIQKQLDNMGLSHKVRFLVNVNGIDYNMNDDNISKLRVIEFNFTVIDSERDSTSKVDCPEDLIVDDHVYVDPRWEPVRYTSWDEVWPQDPFLNNTWKLRLHILEPIKYLLNAYEITRKDIYLLKAKTIIESWMKENIIIINSKNYFLSKSYWAWNDHAAADRIIYLMEWLFHFMKYDNDKSFLKLLYKSIMLHGYFLADKNNYSYYNHGIMQDRSLLLISTVFDTEEISNQWRECAVERVVERLEKDVSINGVYKEHSTYYHYFAWKLFKEILSFSESNRIPYITSFKKRVDLMTRYLKHILRNNGTLPQIGDSNSFKIDQYIECIEPMKESVFSCQDAGVIVVKNQADQLLFQAGFHSLIHKHADDCSFVFSKGDIDIFVDSGMYNYEERNVYRKYVRSTYAHNTVTVDNKSYEISQSNVGKSEILDFAEKDNIIFMRGKHTLYEGVVYYRSIFYFKEYSSLYILDEMFSCEQHEYRQIFNLGENVHIISLNSQKCLMNVDNKYVVEIIQLNAVTSCKEYKGNDDPLRGWISRKYNQITPTNSIDFINYSNNGSFSTIINTDVTGIKLVSRNGDKILFTFNNNVEIMYSL</sequence>
<dbReference type="InterPro" id="IPR031680">
    <property type="entry name" value="Hepar_II_III_N"/>
</dbReference>
<gene>
    <name evidence="7" type="ORF">BHU72_00255</name>
</gene>
<accession>A0A1E5L9V1</accession>
<dbReference type="Gene3D" id="2.70.98.70">
    <property type="match status" value="1"/>
</dbReference>
<name>A0A1E5L9V1_9FIRM</name>
<evidence type="ECO:0000313" key="8">
    <source>
        <dbReference type="Proteomes" id="UP000095255"/>
    </source>
</evidence>
<dbReference type="RefSeq" id="WP_069700620.1">
    <property type="nucleotide sequence ID" value="NZ_MJAT01000001.1"/>
</dbReference>
<dbReference type="InterPro" id="IPR012480">
    <property type="entry name" value="Hepar_II_III_C"/>
</dbReference>
<dbReference type="Gene3D" id="3.40.50.720">
    <property type="entry name" value="NAD(P)-binding Rossmann-like Domain"/>
    <property type="match status" value="1"/>
</dbReference>
<dbReference type="Gene3D" id="1.50.10.100">
    <property type="entry name" value="Chondroitin AC/alginate lyase"/>
    <property type="match status" value="1"/>
</dbReference>
<dbReference type="SUPFAM" id="SSF48230">
    <property type="entry name" value="Chondroitin AC/alginate lyase"/>
    <property type="match status" value="1"/>
</dbReference>
<evidence type="ECO:0000256" key="2">
    <source>
        <dbReference type="ARBA" id="ARBA00022729"/>
    </source>
</evidence>
<keyword evidence="2" id="KW-0732">Signal</keyword>
<dbReference type="GO" id="GO:0042597">
    <property type="term" value="C:periplasmic space"/>
    <property type="evidence" value="ECO:0007669"/>
    <property type="project" value="UniProtKB-SubCell"/>
</dbReference>
<dbReference type="Pfam" id="PF16889">
    <property type="entry name" value="Hepar_II_III_N"/>
    <property type="match status" value="1"/>
</dbReference>
<organism evidence="7 8">
    <name type="scientific">Desulfuribacillus stibiiarsenatis</name>
    <dbReference type="NCBI Taxonomy" id="1390249"/>
    <lineage>
        <taxon>Bacteria</taxon>
        <taxon>Bacillati</taxon>
        <taxon>Bacillota</taxon>
        <taxon>Desulfuribacillia</taxon>
        <taxon>Desulfuribacillales</taxon>
        <taxon>Desulfuribacillaceae</taxon>
        <taxon>Desulfuribacillus</taxon>
    </lineage>
</organism>
<keyword evidence="4" id="KW-0456">Lyase</keyword>